<evidence type="ECO:0000313" key="2">
    <source>
        <dbReference type="EMBL" id="CAD5223421.1"/>
    </source>
</evidence>
<sequence length="688" mass="75689">MRYEWTDDKDDVHILSDQEISLEAATYWNDSFYVIRNGVLSKCLDNGDLEQIDTPASFKRLYAGSSHFLAVSKDGELYYHDKNIDGFVLQKVVYSGQRQTCEHGVQGVPRSLKLKSICLTETSAVFVCQDGQLWSFSNAVFDNKTEVVYATKIELNKCAYKIRQLVAGRKHCVALVDFASGSNQNKSEREVVTECTKCRDFERLRLSTLMEAADEKYATKEENNDEVLTETSTPKPGLDRFFSSFRNPFFKKLSVRSRPSQSRWYAMPTGSSRTFSDTDNSSENGLNGIELSTWHSSHPANSNSLGLNGSVAFSFVSLDNLVSSSDDSSIGHAETDLSTLDQSLLSNNFHSFVSPQVANTFCEVWAWGANDLGQLGAGNAVPTRVPKRVKIPQGPIIKISAGSDHTLALLSTGEVYGWGSNKNGQLKIDSAEFIPEPILLKLGSKVCVIDATAGGNVSTVICTSGDNSNVVACRFSKAHSSSANGVTSRLDCLEKLGCPLNITAFDGGNKLLVGYLKSDCNKVENAVQTLSKVLLSVRSSCQLSQLAQNIKEKAEREPLNNVSGTLWHWSAVLSRIAELLLFSVTVNGSVDLVPSSTCDLTFDVTVKAMLKMHFARIDAIAQGCFHDLNLRDEIKKQVDQLSLEHETESTKDFKRLIGLFAVPQKHFLALHGVINALLVRFLSTITVF</sequence>
<keyword evidence="3" id="KW-1185">Reference proteome</keyword>
<dbReference type="AlphaFoldDB" id="A0A811L586"/>
<feature type="repeat" description="RCC1" evidence="1">
    <location>
        <begin position="413"/>
        <end position="464"/>
    </location>
</feature>
<evidence type="ECO:0000256" key="1">
    <source>
        <dbReference type="PROSITE-ProRule" id="PRU00235"/>
    </source>
</evidence>
<dbReference type="InterPro" id="IPR009091">
    <property type="entry name" value="RCC1/BLIP-II"/>
</dbReference>
<dbReference type="OrthoDB" id="5370059at2759"/>
<accession>A0A811L586</accession>
<dbReference type="PANTHER" id="PTHR46089:SF4">
    <property type="entry name" value="VPS9 DOMAIN-CONTAINING PROTEIN"/>
    <property type="match status" value="1"/>
</dbReference>
<feature type="repeat" description="RCC1" evidence="1">
    <location>
        <begin position="362"/>
        <end position="412"/>
    </location>
</feature>
<dbReference type="InterPro" id="IPR051984">
    <property type="entry name" value="Alsin"/>
</dbReference>
<dbReference type="Proteomes" id="UP000783686">
    <property type="component" value="Unassembled WGS sequence"/>
</dbReference>
<comment type="caution">
    <text evidence="2">The sequence shown here is derived from an EMBL/GenBank/DDBJ whole genome shotgun (WGS) entry which is preliminary data.</text>
</comment>
<dbReference type="Pfam" id="PF00415">
    <property type="entry name" value="RCC1"/>
    <property type="match status" value="2"/>
</dbReference>
<dbReference type="PANTHER" id="PTHR46089">
    <property type="entry name" value="ALSIN HOMOLOG"/>
    <property type="match status" value="1"/>
</dbReference>
<name>A0A811L586_9BILA</name>
<dbReference type="EMBL" id="CAJFDH010000005">
    <property type="protein sequence ID" value="CAD5223421.1"/>
    <property type="molecule type" value="Genomic_DNA"/>
</dbReference>
<evidence type="ECO:0000313" key="3">
    <source>
        <dbReference type="Proteomes" id="UP000614601"/>
    </source>
</evidence>
<proteinExistence type="predicted"/>
<dbReference type="Proteomes" id="UP000614601">
    <property type="component" value="Unassembled WGS sequence"/>
</dbReference>
<dbReference type="PRINTS" id="PR00633">
    <property type="entry name" value="RCCNDNSATION"/>
</dbReference>
<reference evidence="2" key="1">
    <citation type="submission" date="2020-09" db="EMBL/GenBank/DDBJ databases">
        <authorList>
            <person name="Kikuchi T."/>
        </authorList>
    </citation>
    <scope>NUCLEOTIDE SEQUENCE</scope>
    <source>
        <strain evidence="2">SH1</strain>
    </source>
</reference>
<protein>
    <submittedName>
        <fullName evidence="2">Uncharacterized protein</fullName>
    </submittedName>
</protein>
<dbReference type="InterPro" id="IPR000408">
    <property type="entry name" value="Reg_chr_condens"/>
</dbReference>
<gene>
    <name evidence="2" type="ORF">BOKJ2_LOCUS10191</name>
</gene>
<dbReference type="PROSITE" id="PS50012">
    <property type="entry name" value="RCC1_3"/>
    <property type="match status" value="2"/>
</dbReference>
<dbReference type="SUPFAM" id="SSF50985">
    <property type="entry name" value="RCC1/BLIP-II"/>
    <property type="match status" value="2"/>
</dbReference>
<dbReference type="Gene3D" id="2.130.10.30">
    <property type="entry name" value="Regulator of chromosome condensation 1/beta-lactamase-inhibitor protein II"/>
    <property type="match status" value="2"/>
</dbReference>
<dbReference type="PROSITE" id="PS00626">
    <property type="entry name" value="RCC1_2"/>
    <property type="match status" value="1"/>
</dbReference>
<organism evidence="2 3">
    <name type="scientific">Bursaphelenchus okinawaensis</name>
    <dbReference type="NCBI Taxonomy" id="465554"/>
    <lineage>
        <taxon>Eukaryota</taxon>
        <taxon>Metazoa</taxon>
        <taxon>Ecdysozoa</taxon>
        <taxon>Nematoda</taxon>
        <taxon>Chromadorea</taxon>
        <taxon>Rhabditida</taxon>
        <taxon>Tylenchina</taxon>
        <taxon>Tylenchomorpha</taxon>
        <taxon>Aphelenchoidea</taxon>
        <taxon>Aphelenchoididae</taxon>
        <taxon>Bursaphelenchus</taxon>
    </lineage>
</organism>
<dbReference type="EMBL" id="CAJFCW020000005">
    <property type="protein sequence ID" value="CAG9117816.1"/>
    <property type="molecule type" value="Genomic_DNA"/>
</dbReference>